<dbReference type="InterPro" id="IPR001638">
    <property type="entry name" value="Solute-binding_3/MltF_N"/>
</dbReference>
<dbReference type="SMART" id="SM00062">
    <property type="entry name" value="PBPb"/>
    <property type="match status" value="1"/>
</dbReference>
<feature type="domain" description="Solute-binding protein family 3/N-terminal" evidence="1">
    <location>
        <begin position="21"/>
        <end position="247"/>
    </location>
</feature>
<sequence>MRSLLLTFILLLYSPFGLATSLTFVAEDLPPYHFKNSEGEVVGALVDISKAVLKKAKLTGKFEIMPMARAFHEFETHPNIIMMSLLKNPTRESQFQWLGQVYFADAYLVSLKDFKYSTPSLQAARAYRVSTIRGYSSEHYLRSAGFDESNNLVLVSNYSQLWNMLYKGRVDFVLTNTLTLQNELKLIGLDPNQVKKHVHLTDYPSTLYFAANKNLDEQTASAIKLAIEQIKESGQYQAILKKWQLPEPEKQIATEQPYLNIVK</sequence>
<reference evidence="2 3" key="1">
    <citation type="submission" date="2015-08" db="EMBL/GenBank/DDBJ databases">
        <title>Draft Genome Sequence of Pseudoalteromonas porphyrae UCD-SED14.</title>
        <authorList>
            <person name="Coil D.A."/>
            <person name="Jospin G."/>
            <person name="Lee R.D."/>
            <person name="Eisen J.A."/>
        </authorList>
    </citation>
    <scope>NUCLEOTIDE SEQUENCE [LARGE SCALE GENOMIC DNA]</scope>
    <source>
        <strain evidence="2 3">UCD-SED14</strain>
    </source>
</reference>
<dbReference type="AlphaFoldDB" id="A0A0N1MVM7"/>
<evidence type="ECO:0000313" key="3">
    <source>
        <dbReference type="Proteomes" id="UP000037848"/>
    </source>
</evidence>
<dbReference type="PANTHER" id="PTHR38834">
    <property type="entry name" value="PERIPLASMIC SUBSTRATE BINDING PROTEIN FAMILY 3"/>
    <property type="match status" value="1"/>
</dbReference>
<dbReference type="Pfam" id="PF00497">
    <property type="entry name" value="SBP_bac_3"/>
    <property type="match status" value="1"/>
</dbReference>
<evidence type="ECO:0000259" key="1">
    <source>
        <dbReference type="SMART" id="SM00062"/>
    </source>
</evidence>
<dbReference type="Proteomes" id="UP000037848">
    <property type="component" value="Unassembled WGS sequence"/>
</dbReference>
<dbReference type="Gene3D" id="3.40.190.10">
    <property type="entry name" value="Periplasmic binding protein-like II"/>
    <property type="match status" value="2"/>
</dbReference>
<evidence type="ECO:0000313" key="2">
    <source>
        <dbReference type="EMBL" id="KPH64574.1"/>
    </source>
</evidence>
<dbReference type="PATRIC" id="fig|187330.3.peg.2693"/>
<organism evidence="2 3">
    <name type="scientific">Pseudoalteromonas porphyrae</name>
    <dbReference type="NCBI Taxonomy" id="187330"/>
    <lineage>
        <taxon>Bacteria</taxon>
        <taxon>Pseudomonadati</taxon>
        <taxon>Pseudomonadota</taxon>
        <taxon>Gammaproteobacteria</taxon>
        <taxon>Alteromonadales</taxon>
        <taxon>Pseudoalteromonadaceae</taxon>
        <taxon>Pseudoalteromonas</taxon>
    </lineage>
</organism>
<dbReference type="OrthoDB" id="8587856at2"/>
<keyword evidence="3" id="KW-1185">Reference proteome</keyword>
<name>A0A0N1MVM7_9GAMM</name>
<protein>
    <submittedName>
        <fullName evidence="2">Amino acid ABC transporter substrate-binding protein</fullName>
    </submittedName>
</protein>
<comment type="caution">
    <text evidence="2">The sequence shown here is derived from an EMBL/GenBank/DDBJ whole genome shotgun (WGS) entry which is preliminary data.</text>
</comment>
<dbReference type="EMBL" id="LHPH01000004">
    <property type="protein sequence ID" value="KPH64574.1"/>
    <property type="molecule type" value="Genomic_DNA"/>
</dbReference>
<gene>
    <name evidence="2" type="ORF">ADS77_04660</name>
</gene>
<proteinExistence type="predicted"/>
<dbReference type="SUPFAM" id="SSF53850">
    <property type="entry name" value="Periplasmic binding protein-like II"/>
    <property type="match status" value="1"/>
</dbReference>
<dbReference type="PANTHER" id="PTHR38834:SF3">
    <property type="entry name" value="SOLUTE-BINDING PROTEIN FAMILY 3_N-TERMINAL DOMAIN-CONTAINING PROTEIN"/>
    <property type="match status" value="1"/>
</dbReference>
<accession>A0A0N1MVM7</accession>
<dbReference type="STRING" id="187330.AMS58_12515"/>